<feature type="compositionally biased region" description="Basic and acidic residues" evidence="5">
    <location>
        <begin position="120"/>
        <end position="131"/>
    </location>
</feature>
<reference evidence="9" key="1">
    <citation type="journal article" date="2015" name="MBio">
        <title>Genome-Resolved Metagenomic Analysis Reveals Roles for Candidate Phyla and Other Microbial Community Members in Biogeochemical Transformations in Oil Reservoirs.</title>
        <authorList>
            <person name="Hu P."/>
            <person name="Tom L."/>
            <person name="Singh A."/>
            <person name="Thomas B.C."/>
            <person name="Baker B.J."/>
            <person name="Piceno Y.M."/>
            <person name="Andersen G.L."/>
            <person name="Banfield J.F."/>
        </authorList>
    </citation>
    <scope>NUCLEOTIDE SEQUENCE [LARGE SCALE GENOMIC DNA]</scope>
</reference>
<dbReference type="Pfam" id="PF00542">
    <property type="entry name" value="Ribosomal_L12"/>
    <property type="match status" value="1"/>
</dbReference>
<evidence type="ECO:0000256" key="1">
    <source>
        <dbReference type="ARBA" id="ARBA00007197"/>
    </source>
</evidence>
<evidence type="ECO:0000259" key="7">
    <source>
        <dbReference type="Pfam" id="PF16320"/>
    </source>
</evidence>
<dbReference type="Proteomes" id="UP000053904">
    <property type="component" value="Unassembled WGS sequence"/>
</dbReference>
<dbReference type="EMBL" id="LGGO01000238">
    <property type="protein sequence ID" value="KUK75929.1"/>
    <property type="molecule type" value="Genomic_DNA"/>
</dbReference>
<sequence length="140" mass="15136">MAEEKAKTEETKDLPELSKEAEKVLEMVEKMTVLELADLVKVMEEKFGVSAAAPVAMAAAPAASEEEAEEKSVFNIVLKEAGSEKIAVIKAVRGITEMGLKEAKDLVDSAPQTIREDVAKEEAEEMKKSLEEAGATVELE</sequence>
<feature type="domain" description="Large ribosomal subunit protein bL12 C-terminal" evidence="6">
    <location>
        <begin position="74"/>
        <end position="140"/>
    </location>
</feature>
<evidence type="ECO:0000313" key="8">
    <source>
        <dbReference type="EMBL" id="KUK75929.1"/>
    </source>
</evidence>
<dbReference type="InterPro" id="IPR000206">
    <property type="entry name" value="Ribosomal_bL12"/>
</dbReference>
<dbReference type="InterPro" id="IPR036235">
    <property type="entry name" value="Ribosomal_bL12_oligo_N_sf"/>
</dbReference>
<dbReference type="GO" id="GO:0022625">
    <property type="term" value="C:cytosolic large ribosomal subunit"/>
    <property type="evidence" value="ECO:0007669"/>
    <property type="project" value="TreeGrafter"/>
</dbReference>
<dbReference type="GO" id="GO:0006412">
    <property type="term" value="P:translation"/>
    <property type="evidence" value="ECO:0007669"/>
    <property type="project" value="UniProtKB-UniRule"/>
</dbReference>
<dbReference type="SUPFAM" id="SSF48300">
    <property type="entry name" value="Ribosomal protein L7/12, oligomerisation (N-terminal) domain"/>
    <property type="match status" value="1"/>
</dbReference>
<keyword evidence="2 4" id="KW-0689">Ribosomal protein</keyword>
<evidence type="ECO:0000256" key="4">
    <source>
        <dbReference type="HAMAP-Rule" id="MF_00368"/>
    </source>
</evidence>
<comment type="caution">
    <text evidence="8">The sequence shown here is derived from an EMBL/GenBank/DDBJ whole genome shotgun (WGS) entry which is preliminary data.</text>
</comment>
<evidence type="ECO:0000256" key="5">
    <source>
        <dbReference type="SAM" id="MobiDB-lite"/>
    </source>
</evidence>
<evidence type="ECO:0000313" key="9">
    <source>
        <dbReference type="Proteomes" id="UP000053904"/>
    </source>
</evidence>
<dbReference type="PATRIC" id="fig|1641389.3.peg.141"/>
<dbReference type="GO" id="GO:0003729">
    <property type="term" value="F:mRNA binding"/>
    <property type="evidence" value="ECO:0007669"/>
    <property type="project" value="TreeGrafter"/>
</dbReference>
<dbReference type="FunFam" id="3.30.1390.10:FF:000001">
    <property type="entry name" value="50S ribosomal protein L7/L12"/>
    <property type="match status" value="1"/>
</dbReference>
<comment type="subunit">
    <text evidence="4">Homodimer. Part of the ribosomal stalk of the 50S ribosomal subunit. Forms a multimeric L10(L12)X complex, where L10 forms an elongated spine to which 2 to 4 L12 dimers bind in a sequential fashion. Binds GTP-bound translation factors.</text>
</comment>
<comment type="similarity">
    <text evidence="1 4">Belongs to the bacterial ribosomal protein bL12 family.</text>
</comment>
<accession>A0A101HFT4</accession>
<feature type="region of interest" description="Disordered" evidence="5">
    <location>
        <begin position="120"/>
        <end position="140"/>
    </location>
</feature>
<dbReference type="HAMAP" id="MF_00368">
    <property type="entry name" value="Ribosomal_bL12"/>
    <property type="match status" value="1"/>
</dbReference>
<protein>
    <recommendedName>
        <fullName evidence="4">Large ribosomal subunit protein bL12</fullName>
    </recommendedName>
</protein>
<dbReference type="PANTHER" id="PTHR45987:SF4">
    <property type="entry name" value="LARGE RIBOSOMAL SUBUNIT PROTEIN BL12M"/>
    <property type="match status" value="1"/>
</dbReference>
<dbReference type="PANTHER" id="PTHR45987">
    <property type="entry name" value="39S RIBOSOMAL PROTEIN L12"/>
    <property type="match status" value="1"/>
</dbReference>
<organism evidence="8 9">
    <name type="scientific">candidate division WS6 bacterium 34_10</name>
    <dbReference type="NCBI Taxonomy" id="1641389"/>
    <lineage>
        <taxon>Bacteria</taxon>
        <taxon>Candidatus Dojkabacteria</taxon>
    </lineage>
</organism>
<dbReference type="InterPro" id="IPR014719">
    <property type="entry name" value="Ribosomal_bL12_C/ClpS-like"/>
</dbReference>
<gene>
    <name evidence="4" type="primary">rplL</name>
    <name evidence="8" type="ORF">XD93_1192</name>
</gene>
<evidence type="ECO:0000256" key="2">
    <source>
        <dbReference type="ARBA" id="ARBA00022980"/>
    </source>
</evidence>
<dbReference type="GO" id="GO:0003735">
    <property type="term" value="F:structural constituent of ribosome"/>
    <property type="evidence" value="ECO:0007669"/>
    <property type="project" value="InterPro"/>
</dbReference>
<keyword evidence="3 4" id="KW-0687">Ribonucleoprotein</keyword>
<evidence type="ECO:0000259" key="6">
    <source>
        <dbReference type="Pfam" id="PF00542"/>
    </source>
</evidence>
<proteinExistence type="inferred from homology"/>
<dbReference type="Gene3D" id="3.30.1390.10">
    <property type="match status" value="1"/>
</dbReference>
<dbReference type="CDD" id="cd00387">
    <property type="entry name" value="Ribosomal_L7_L12"/>
    <property type="match status" value="1"/>
</dbReference>
<dbReference type="Gene3D" id="1.20.5.710">
    <property type="entry name" value="Single helix bin"/>
    <property type="match status" value="1"/>
</dbReference>
<comment type="function">
    <text evidence="4">Forms part of the ribosomal stalk which helps the ribosome interact with GTP-bound translation factors. Is thus essential for accurate translation.</text>
</comment>
<dbReference type="InterPro" id="IPR008932">
    <property type="entry name" value="Ribosomal_bL12_oligo"/>
</dbReference>
<dbReference type="SUPFAM" id="SSF54736">
    <property type="entry name" value="ClpS-like"/>
    <property type="match status" value="1"/>
</dbReference>
<evidence type="ECO:0000256" key="3">
    <source>
        <dbReference type="ARBA" id="ARBA00023274"/>
    </source>
</evidence>
<dbReference type="InterPro" id="IPR013823">
    <property type="entry name" value="Ribosomal_bL12_C"/>
</dbReference>
<dbReference type="AlphaFoldDB" id="A0A101HFT4"/>
<name>A0A101HFT4_9BACT</name>
<dbReference type="Pfam" id="PF16320">
    <property type="entry name" value="Ribosomal_L12_N"/>
    <property type="match status" value="1"/>
</dbReference>
<feature type="domain" description="Large ribosomal subunit protein bL12 oligomerization" evidence="7">
    <location>
        <begin position="22"/>
        <end position="64"/>
    </location>
</feature>
<dbReference type="NCBIfam" id="TIGR00855">
    <property type="entry name" value="L12"/>
    <property type="match status" value="1"/>
</dbReference>